<evidence type="ECO:0000313" key="4">
    <source>
        <dbReference type="Proteomes" id="UP000580250"/>
    </source>
</evidence>
<comment type="caution">
    <text evidence="3">The sequence shown here is derived from an EMBL/GenBank/DDBJ whole genome shotgun (WGS) entry which is preliminary data.</text>
</comment>
<evidence type="ECO:0000313" key="3">
    <source>
        <dbReference type="EMBL" id="CAD2135813.1"/>
    </source>
</evidence>
<dbReference type="InterPro" id="IPR001194">
    <property type="entry name" value="cDENN_dom"/>
</dbReference>
<dbReference type="InterPro" id="IPR043153">
    <property type="entry name" value="DENN_C"/>
</dbReference>
<accession>A0A6V7TV00</accession>
<dbReference type="InterPro" id="IPR037516">
    <property type="entry name" value="Tripartite_DENN"/>
</dbReference>
<dbReference type="GO" id="GO:0006897">
    <property type="term" value="P:endocytosis"/>
    <property type="evidence" value="ECO:0007669"/>
    <property type="project" value="TreeGrafter"/>
</dbReference>
<dbReference type="GO" id="GO:0005829">
    <property type="term" value="C:cytosol"/>
    <property type="evidence" value="ECO:0007669"/>
    <property type="project" value="TreeGrafter"/>
</dbReference>
<dbReference type="GO" id="GO:1901981">
    <property type="term" value="F:phosphatidylinositol phosphate binding"/>
    <property type="evidence" value="ECO:0007669"/>
    <property type="project" value="TreeGrafter"/>
</dbReference>
<dbReference type="Pfam" id="PF02141">
    <property type="entry name" value="DENN"/>
    <property type="match status" value="1"/>
</dbReference>
<dbReference type="Pfam" id="PF03456">
    <property type="entry name" value="uDENN"/>
    <property type="match status" value="1"/>
</dbReference>
<dbReference type="Proteomes" id="UP000580250">
    <property type="component" value="Unassembled WGS sequence"/>
</dbReference>
<dbReference type="PROSITE" id="PS50211">
    <property type="entry name" value="DENN"/>
    <property type="match status" value="1"/>
</dbReference>
<dbReference type="FunFam" id="3.40.50.11500:FF:000004">
    <property type="entry name" value="DENN domain-containing protein 2C isoform X1"/>
    <property type="match status" value="1"/>
</dbReference>
<evidence type="ECO:0000259" key="2">
    <source>
        <dbReference type="PROSITE" id="PS50211"/>
    </source>
</evidence>
<reference evidence="3 4" key="1">
    <citation type="submission" date="2020-08" db="EMBL/GenBank/DDBJ databases">
        <authorList>
            <person name="Koutsovoulos G."/>
            <person name="Danchin GJ E."/>
        </authorList>
    </citation>
    <scope>NUCLEOTIDE SEQUENCE [LARGE SCALE GENOMIC DNA]</scope>
</reference>
<feature type="compositionally biased region" description="Low complexity" evidence="1">
    <location>
        <begin position="575"/>
        <end position="595"/>
    </location>
</feature>
<feature type="region of interest" description="Disordered" evidence="1">
    <location>
        <begin position="575"/>
        <end position="603"/>
    </location>
</feature>
<proteinExistence type="predicted"/>
<dbReference type="InterPro" id="IPR005113">
    <property type="entry name" value="uDENN_dom"/>
</dbReference>
<dbReference type="Gene3D" id="3.40.50.11500">
    <property type="match status" value="1"/>
</dbReference>
<dbReference type="GO" id="GO:0005085">
    <property type="term" value="F:guanyl-nucleotide exchange factor activity"/>
    <property type="evidence" value="ECO:0007669"/>
    <property type="project" value="InterPro"/>
</dbReference>
<feature type="region of interest" description="Disordered" evidence="1">
    <location>
        <begin position="441"/>
        <end position="463"/>
    </location>
</feature>
<dbReference type="OrthoDB" id="206724at2759"/>
<dbReference type="PANTHER" id="PTHR13196">
    <property type="entry name" value="DENN DOMAIN-CONTAINING"/>
    <property type="match status" value="1"/>
</dbReference>
<feature type="compositionally biased region" description="Low complexity" evidence="1">
    <location>
        <begin position="445"/>
        <end position="459"/>
    </location>
</feature>
<dbReference type="EMBL" id="CAJEWN010000017">
    <property type="protein sequence ID" value="CAD2135813.1"/>
    <property type="molecule type" value="Genomic_DNA"/>
</dbReference>
<dbReference type="SMART" id="SM00799">
    <property type="entry name" value="DENN"/>
    <property type="match status" value="1"/>
</dbReference>
<dbReference type="InterPro" id="IPR040032">
    <property type="entry name" value="DENND1A/B/C"/>
</dbReference>
<dbReference type="AlphaFoldDB" id="A0A6V7TV00"/>
<protein>
    <recommendedName>
        <fullName evidence="2">UDENN domain-containing protein</fullName>
    </recommendedName>
</protein>
<name>A0A6V7TV00_MELEN</name>
<dbReference type="Gene3D" id="3.30.450.200">
    <property type="match status" value="1"/>
</dbReference>
<dbReference type="SMART" id="SM00800">
    <property type="entry name" value="uDENN"/>
    <property type="match status" value="1"/>
</dbReference>
<evidence type="ECO:0000256" key="1">
    <source>
        <dbReference type="SAM" id="MobiDB-lite"/>
    </source>
</evidence>
<dbReference type="GO" id="GO:0032456">
    <property type="term" value="P:endocytic recycling"/>
    <property type="evidence" value="ECO:0007669"/>
    <property type="project" value="TreeGrafter"/>
</dbReference>
<gene>
    <name evidence="3" type="ORF">MENT_LOCUS4850</name>
</gene>
<sequence length="603" mass="68156">MGSRFRKDIATIFDVCCVVSSDASNSVQIKVLYPQEFNDEGILKSIKQFCIPHNALNNASVENEPVQLFTFAFTDASSLHTFGYCRFTPRNNSVLCILSGFLWTSFFYKFLNHISTVTTKGAPVDVESLLINAYHMDIPSPGSTFSLTVCSNIGRFSDVIPNPSNLPTLQEDKSLLEFFNAVNERQMVQLYSSLLKERRIVFISSKLSQLSSCVFGLAKLLNPFEWQNLFIPILPQDLTDMLMAPMPYLIGVPKQTFLKINKNELGDIVLTDLDEKMLSSPYQDKLPQEAYNFLWSRLKLSNDLFLSDSFAKTFLRTNAILFGNYNCGFTQDFDGIYTWDREIFLERERPSIRPYLETLIGKDGVQYFERFVQERLEALKNGIAVNDKFEKEVQSLDVRGLSKGIWSRPPELLQQTVSSIKENASDVIFALKDQFQSMKMKDKSTTISSSTKQPKTTTTNNHRRAISLKRKPKLIGRKEIINPLSIDALEFDLNKEMTSKLNGGGREEEREGNKALDVVSVHSVDDLIDLNDDKEEGEKRKEEGINKATLLSSNNLHLHSSLHSNIHSSPNLYIQATTTTPNNSPNNSSSFSSNSQIIPNGNT</sequence>
<organism evidence="3 4">
    <name type="scientific">Meloidogyne enterolobii</name>
    <name type="common">Root-knot nematode worm</name>
    <name type="synonym">Meloidogyne mayaguensis</name>
    <dbReference type="NCBI Taxonomy" id="390850"/>
    <lineage>
        <taxon>Eukaryota</taxon>
        <taxon>Metazoa</taxon>
        <taxon>Ecdysozoa</taxon>
        <taxon>Nematoda</taxon>
        <taxon>Chromadorea</taxon>
        <taxon>Rhabditida</taxon>
        <taxon>Tylenchina</taxon>
        <taxon>Tylenchomorpha</taxon>
        <taxon>Tylenchoidea</taxon>
        <taxon>Meloidogynidae</taxon>
        <taxon>Meloidogyninae</taxon>
        <taxon>Meloidogyne</taxon>
    </lineage>
</organism>
<feature type="domain" description="UDENN" evidence="2">
    <location>
        <begin position="14"/>
        <end position="382"/>
    </location>
</feature>
<dbReference type="PANTHER" id="PTHR13196:SF14">
    <property type="entry name" value="UDENN DOMAIN-CONTAINING PROTEIN"/>
    <property type="match status" value="1"/>
</dbReference>